<dbReference type="InterPro" id="IPR029040">
    <property type="entry name" value="RPABC4/Spt4"/>
</dbReference>
<reference evidence="2" key="2">
    <citation type="journal article" date="2021" name="PeerJ">
        <title>Extensive microbial diversity within the chicken gut microbiome revealed by metagenomics and culture.</title>
        <authorList>
            <person name="Gilroy R."/>
            <person name="Ravi A."/>
            <person name="Getino M."/>
            <person name="Pursley I."/>
            <person name="Horton D.L."/>
            <person name="Alikhan N.F."/>
            <person name="Baker D."/>
            <person name="Gharbi K."/>
            <person name="Hall N."/>
            <person name="Watson M."/>
            <person name="Adriaenssens E.M."/>
            <person name="Foster-Nyarko E."/>
            <person name="Jarju S."/>
            <person name="Secka A."/>
            <person name="Antonio M."/>
            <person name="Oren A."/>
            <person name="Chaudhuri R.R."/>
            <person name="La Ragione R."/>
            <person name="Hildebrand F."/>
            <person name="Pallen M.J."/>
        </authorList>
    </citation>
    <scope>NUCLEOTIDE SEQUENCE</scope>
    <source>
        <strain evidence="2">1063</strain>
    </source>
</reference>
<reference evidence="2" key="1">
    <citation type="submission" date="2020-10" db="EMBL/GenBank/DDBJ databases">
        <authorList>
            <person name="Gilroy R."/>
        </authorList>
    </citation>
    <scope>NUCLEOTIDE SEQUENCE</scope>
    <source>
        <strain evidence="2">1063</strain>
    </source>
</reference>
<dbReference type="AlphaFoldDB" id="A0A9D1HRC8"/>
<proteinExistence type="predicted"/>
<evidence type="ECO:0000313" key="3">
    <source>
        <dbReference type="Proteomes" id="UP000824088"/>
    </source>
</evidence>
<keyword evidence="1" id="KW-1133">Transmembrane helix</keyword>
<organism evidence="2 3">
    <name type="scientific">Candidatus Limadaptatus stercorigallinarum</name>
    <dbReference type="NCBI Taxonomy" id="2840845"/>
    <lineage>
        <taxon>Bacteria</taxon>
        <taxon>Bacillati</taxon>
        <taxon>Bacillota</taxon>
        <taxon>Clostridia</taxon>
        <taxon>Eubacteriales</taxon>
        <taxon>Candidatus Limadaptatus</taxon>
    </lineage>
</organism>
<evidence type="ECO:0000313" key="2">
    <source>
        <dbReference type="EMBL" id="HIU21226.1"/>
    </source>
</evidence>
<gene>
    <name evidence="2" type="ORF">IAD51_03165</name>
</gene>
<dbReference type="Proteomes" id="UP000824088">
    <property type="component" value="Unassembled WGS sequence"/>
</dbReference>
<feature type="transmembrane region" description="Helical" evidence="1">
    <location>
        <begin position="42"/>
        <end position="64"/>
    </location>
</feature>
<keyword evidence="1" id="KW-0472">Membrane</keyword>
<keyword evidence="1" id="KW-0812">Transmembrane</keyword>
<evidence type="ECO:0000256" key="1">
    <source>
        <dbReference type="SAM" id="Phobius"/>
    </source>
</evidence>
<comment type="caution">
    <text evidence="2">The sequence shown here is derived from an EMBL/GenBank/DDBJ whole genome shotgun (WGS) entry which is preliminary data.</text>
</comment>
<protein>
    <submittedName>
        <fullName evidence="2">Uncharacterized protein</fullName>
    </submittedName>
</protein>
<dbReference type="Gene3D" id="2.20.28.30">
    <property type="entry name" value="RNA polymerase ii, chain L"/>
    <property type="match status" value="1"/>
</dbReference>
<name>A0A9D1HRC8_9FIRM</name>
<sequence>MELALKAKKNNTVIAILLTVGLIVGIPLIVVGAINMDENKGFAALLAVGIVLVVAGFYGSPVAWARLGTLNQELTLVQAVTNEHLHTVADLSQRLSMNGKQTSATLNSCIKKGYLTGFIREGDTLVLNENRALSPTTLTVDCPRCGATFTLQKGDTARCPYCGSVVPTDRK</sequence>
<accession>A0A9D1HRC8</accession>
<feature type="transmembrane region" description="Helical" evidence="1">
    <location>
        <begin position="12"/>
        <end position="36"/>
    </location>
</feature>
<dbReference type="SUPFAM" id="SSF63393">
    <property type="entry name" value="RNA polymerase subunits"/>
    <property type="match status" value="1"/>
</dbReference>
<dbReference type="EMBL" id="DVMN01000055">
    <property type="protein sequence ID" value="HIU21226.1"/>
    <property type="molecule type" value="Genomic_DNA"/>
</dbReference>